<dbReference type="GO" id="GO:0009570">
    <property type="term" value="C:chloroplast stroma"/>
    <property type="evidence" value="ECO:0007669"/>
    <property type="project" value="InterPro"/>
</dbReference>
<organism evidence="1">
    <name type="scientific">Zea mays</name>
    <name type="common">Maize</name>
    <dbReference type="NCBI Taxonomy" id="4577"/>
    <lineage>
        <taxon>Eukaryota</taxon>
        <taxon>Viridiplantae</taxon>
        <taxon>Streptophyta</taxon>
        <taxon>Embryophyta</taxon>
        <taxon>Tracheophyta</taxon>
        <taxon>Spermatophyta</taxon>
        <taxon>Magnoliopsida</taxon>
        <taxon>Liliopsida</taxon>
        <taxon>Poales</taxon>
        <taxon>Poaceae</taxon>
        <taxon>PACMAD clade</taxon>
        <taxon>Panicoideae</taxon>
        <taxon>Andropogonodae</taxon>
        <taxon>Andropogoneae</taxon>
        <taxon>Tripsacinae</taxon>
        <taxon>Zea</taxon>
    </lineage>
</organism>
<sequence length="144" mass="15913">MALLAPSPRALRVRETAAAALPHSSATAACSTVGGGAARRALWLWDNGGGTGTGRRKEHRERVRPEAYCWDVSRPVEMEEIDSIEKLDDALRWSVENNQPVVIDWYESASLLVVAHVARPAMISLYSIDLSGFRMLIVIRVESR</sequence>
<evidence type="ECO:0000313" key="1">
    <source>
        <dbReference type="EMBL" id="ACN28468.1"/>
    </source>
</evidence>
<dbReference type="EMBL" id="BT063771">
    <property type="protein sequence ID" value="ACN28468.1"/>
    <property type="molecule type" value="mRNA"/>
</dbReference>
<name>C0P652_MAIZE</name>
<reference evidence="1" key="1">
    <citation type="journal article" date="2009" name="PLoS Genet.">
        <title>Sequencing, mapping, and analysis of 27,455 maize full-length cDNAs.</title>
        <authorList>
            <person name="Soderlund C."/>
            <person name="Descour A."/>
            <person name="Kudrna D."/>
            <person name="Bomhoff M."/>
            <person name="Boyd L."/>
            <person name="Currie J."/>
            <person name="Angelova A."/>
            <person name="Collura K."/>
            <person name="Wissotski M."/>
            <person name="Ashley E."/>
            <person name="Morrow D."/>
            <person name="Fernandes J."/>
            <person name="Walbot V."/>
            <person name="Yu Y."/>
        </authorList>
    </citation>
    <scope>NUCLEOTIDE SEQUENCE</scope>
    <source>
        <strain evidence="1">B73</strain>
    </source>
</reference>
<proteinExistence type="evidence at transcript level"/>
<protein>
    <submittedName>
        <fullName evidence="1">Uncharacterized protein</fullName>
    </submittedName>
</protein>
<dbReference type="ExpressionAtlas" id="C0P652">
    <property type="expression patterns" value="baseline and differential"/>
</dbReference>
<dbReference type="HOGENOM" id="CLU_150279_0_0_1"/>
<dbReference type="AlphaFoldDB" id="C0P652"/>
<dbReference type="PANTHER" id="PTHR47192">
    <property type="entry name" value="THIOREDOXIN-LIKE 3-2, CHLOROPLASTIC"/>
    <property type="match status" value="1"/>
</dbReference>
<dbReference type="PANTHER" id="PTHR47192:SF3">
    <property type="entry name" value="THIOREDOXIN-LIKE 3-1, CHLOROPLASTIC"/>
    <property type="match status" value="1"/>
</dbReference>
<dbReference type="InterPro" id="IPR044253">
    <property type="entry name" value="WCRKC1/2"/>
</dbReference>
<accession>C0P652</accession>